<feature type="domain" description="3-keto-alpha-glucoside-1,2-lyase/3-keto-2-hydroxy-glucal hydratase" evidence="1">
    <location>
        <begin position="14"/>
        <end position="115"/>
    </location>
</feature>
<evidence type="ECO:0000259" key="2">
    <source>
        <dbReference type="Pfam" id="PF22888"/>
    </source>
</evidence>
<accession>A0A4R5CCT4</accession>
<feature type="non-terminal residue" evidence="3">
    <location>
        <position position="1"/>
    </location>
</feature>
<dbReference type="RefSeq" id="WP_131901490.1">
    <property type="nucleotide sequence ID" value="NZ_SMKZ01000075.1"/>
</dbReference>
<dbReference type="Gene3D" id="2.60.120.560">
    <property type="entry name" value="Exo-inulinase, domain 1"/>
    <property type="match status" value="1"/>
</dbReference>
<dbReference type="InParanoid" id="A0A4R5CCT4"/>
<gene>
    <name evidence="3" type="ORF">E1269_29750</name>
</gene>
<organism evidence="3 4">
    <name type="scientific">Jiangella asiatica</name>
    <dbReference type="NCBI Taxonomy" id="2530372"/>
    <lineage>
        <taxon>Bacteria</taxon>
        <taxon>Bacillati</taxon>
        <taxon>Actinomycetota</taxon>
        <taxon>Actinomycetes</taxon>
        <taxon>Jiangellales</taxon>
        <taxon>Jiangellaceae</taxon>
        <taxon>Jiangella</taxon>
    </lineage>
</organism>
<dbReference type="Pfam" id="PF22888">
    <property type="entry name" value="FIMAH"/>
    <property type="match status" value="1"/>
</dbReference>
<evidence type="ECO:0000313" key="4">
    <source>
        <dbReference type="Proteomes" id="UP000294739"/>
    </source>
</evidence>
<dbReference type="EMBL" id="SMKZ01000075">
    <property type="protein sequence ID" value="TDD97275.1"/>
    <property type="molecule type" value="Genomic_DNA"/>
</dbReference>
<dbReference type="OrthoDB" id="9798604at2"/>
<comment type="caution">
    <text evidence="3">The sequence shown here is derived from an EMBL/GenBank/DDBJ whole genome shotgun (WGS) entry which is preliminary data.</text>
</comment>
<dbReference type="GO" id="GO:0016787">
    <property type="term" value="F:hydrolase activity"/>
    <property type="evidence" value="ECO:0007669"/>
    <property type="project" value="InterPro"/>
</dbReference>
<dbReference type="Proteomes" id="UP000294739">
    <property type="component" value="Unassembled WGS sequence"/>
</dbReference>
<feature type="domain" description="FIMAH" evidence="2">
    <location>
        <begin position="120"/>
        <end position="192"/>
    </location>
</feature>
<evidence type="ECO:0000259" key="1">
    <source>
        <dbReference type="Pfam" id="PF06439"/>
    </source>
</evidence>
<dbReference type="InterPro" id="IPR013320">
    <property type="entry name" value="ConA-like_dom_sf"/>
</dbReference>
<dbReference type="InterPro" id="IPR010496">
    <property type="entry name" value="AL/BT2_dom"/>
</dbReference>
<reference evidence="3 4" key="1">
    <citation type="submission" date="2019-03" db="EMBL/GenBank/DDBJ databases">
        <title>Draft genome sequences of novel Actinobacteria.</title>
        <authorList>
            <person name="Sahin N."/>
            <person name="Ay H."/>
            <person name="Saygin H."/>
        </authorList>
    </citation>
    <scope>NUCLEOTIDE SEQUENCE [LARGE SCALE GENOMIC DNA]</scope>
    <source>
        <strain evidence="3 4">5K138</strain>
    </source>
</reference>
<protein>
    <submittedName>
        <fullName evidence="3">DUF1080 domain-containing protein</fullName>
    </submittedName>
</protein>
<proteinExistence type="predicted"/>
<name>A0A4R5CCT4_9ACTN</name>
<evidence type="ECO:0000313" key="3">
    <source>
        <dbReference type="EMBL" id="TDD97275.1"/>
    </source>
</evidence>
<dbReference type="Pfam" id="PF06439">
    <property type="entry name" value="3keto-disac_hyd"/>
    <property type="match status" value="1"/>
</dbReference>
<dbReference type="InterPro" id="IPR054470">
    <property type="entry name" value="FIMAH_dom"/>
</dbReference>
<dbReference type="AlphaFoldDB" id="A0A4R5CCT4"/>
<sequence>VFVGFPDPGTDPWLAVNQGHEVQIDATDAPDRTTGAIYAFQGADQAARDAALNPPGEWNEFEIVVQGDRIRVYLNGALINDYTDTDPNRMNQPSFVGIQNHGNGDDVYFRNIRIQEYTFDAAAELVADYYEQGLLNRSQERQLTQHLAMAERVADNSPAQAGQSLDRYVAVASGVADETARAELLEMGEALRARL</sequence>
<keyword evidence="4" id="KW-1185">Reference proteome</keyword>
<dbReference type="SUPFAM" id="SSF49899">
    <property type="entry name" value="Concanavalin A-like lectins/glucanases"/>
    <property type="match status" value="1"/>
</dbReference>